<dbReference type="GO" id="GO:0043829">
    <property type="term" value="F:tRNA-specific adenosine-37 deaminase activity"/>
    <property type="evidence" value="ECO:0007669"/>
    <property type="project" value="TreeGrafter"/>
</dbReference>
<proteinExistence type="predicted"/>
<evidence type="ECO:0000259" key="2">
    <source>
        <dbReference type="PROSITE" id="PS50141"/>
    </source>
</evidence>
<dbReference type="PROSITE" id="PS50141">
    <property type="entry name" value="A_DEAMIN_EDITASE"/>
    <property type="match status" value="1"/>
</dbReference>
<dbReference type="InterPro" id="IPR002466">
    <property type="entry name" value="A_deamin"/>
</dbReference>
<comment type="caution">
    <text evidence="3">The sequence shown here is derived from an EMBL/GenBank/DDBJ whole genome shotgun (WGS) entry which is preliminary data.</text>
</comment>
<protein>
    <submittedName>
        <fullName evidence="3">tRNA-specific adenosine deaminase 1</fullName>
    </submittedName>
</protein>
<dbReference type="AlphaFoldDB" id="A0A0M9VT19"/>
<keyword evidence="4" id="KW-1185">Reference proteome</keyword>
<dbReference type="InterPro" id="IPR042935">
    <property type="entry name" value="Tad1"/>
</dbReference>
<reference evidence="3 4" key="1">
    <citation type="submission" date="2015-07" db="EMBL/GenBank/DDBJ databases">
        <title>The genome of the fungus Escovopsis weberi, a specialized disease agent of ant agriculture.</title>
        <authorList>
            <person name="de Man T.J."/>
            <person name="Stajich J.E."/>
            <person name="Kubicek C.P."/>
            <person name="Chenthamara K."/>
            <person name="Atanasova L."/>
            <person name="Druzhinina I.S."/>
            <person name="Birnbaum S."/>
            <person name="Barribeau S.M."/>
            <person name="Teiling C."/>
            <person name="Suen G."/>
            <person name="Currie C."/>
            <person name="Gerardo N.M."/>
        </authorList>
    </citation>
    <scope>NUCLEOTIDE SEQUENCE [LARGE SCALE GENOMIC DNA]</scope>
</reference>
<dbReference type="STRING" id="150374.A0A0M9VT19"/>
<sequence>MTSRANLIARAVIDHFNKLPSKRKPTVRGNGLQEWVPLSGIVAEHDGVFVCLALATGMKCLPSAKLPESNGVAIHDWHAEALAIRTFNCFLLDECQSILEGKDSGVLSRNDDQGLGPGSPRPAGEDGDGARPLPFRVRSRVRLHMYCSEAPCGDASMELIMAAQEDASPWEVATVPPDGAGSPAGALPGRAFFSQLGVVRRKPARGDAPPTLSKSCSDKIALKQCTSLLSSLTSLFIEPAGAYIDTLILPESQYSPVACGRAFSGEGRMKPVAGKRWAGGYAFRPFSIETSSVEFGYSKRSVRARSEKITASNMAATWSHSGFDETIVGGIISGARKPPDLKGASLTSRRCMWLKARELADKLGDFPETQEYLGAGAYHDVKNGSMLTERRRVKGEVRGTALMGWIPNEGDSSFGVS</sequence>
<dbReference type="PANTHER" id="PTHR47803">
    <property type="entry name" value="TRNA-SPECIFIC ADENOSINE DEAMINASE 1"/>
    <property type="match status" value="1"/>
</dbReference>
<dbReference type="Pfam" id="PF02137">
    <property type="entry name" value="A_deamin"/>
    <property type="match status" value="1"/>
</dbReference>
<dbReference type="GO" id="GO:0002100">
    <property type="term" value="P:tRNA wobble adenosine to inosine editing"/>
    <property type="evidence" value="ECO:0007669"/>
    <property type="project" value="InterPro"/>
</dbReference>
<dbReference type="Proteomes" id="UP000053831">
    <property type="component" value="Unassembled WGS sequence"/>
</dbReference>
<dbReference type="EMBL" id="LGSR01000022">
    <property type="protein sequence ID" value="KOS18309.1"/>
    <property type="molecule type" value="Genomic_DNA"/>
</dbReference>
<evidence type="ECO:0000313" key="3">
    <source>
        <dbReference type="EMBL" id="KOS18309.1"/>
    </source>
</evidence>
<gene>
    <name evidence="3" type="ORF">ESCO_003230</name>
</gene>
<feature type="domain" description="A to I editase" evidence="2">
    <location>
        <begin position="53"/>
        <end position="239"/>
    </location>
</feature>
<dbReference type="SMART" id="SM00552">
    <property type="entry name" value="ADEAMc"/>
    <property type="match status" value="1"/>
</dbReference>
<dbReference type="OrthoDB" id="10268011at2759"/>
<dbReference type="GO" id="GO:0003723">
    <property type="term" value="F:RNA binding"/>
    <property type="evidence" value="ECO:0007669"/>
    <property type="project" value="InterPro"/>
</dbReference>
<evidence type="ECO:0000256" key="1">
    <source>
        <dbReference type="SAM" id="MobiDB-lite"/>
    </source>
</evidence>
<name>A0A0M9VT19_ESCWE</name>
<accession>A0A0M9VT19</accession>
<dbReference type="PANTHER" id="PTHR47803:SF1">
    <property type="entry name" value="TRNA-SPECIFIC ADENOSINE DEAMINASE 1"/>
    <property type="match status" value="1"/>
</dbReference>
<evidence type="ECO:0000313" key="4">
    <source>
        <dbReference type="Proteomes" id="UP000053831"/>
    </source>
</evidence>
<feature type="region of interest" description="Disordered" evidence="1">
    <location>
        <begin position="106"/>
        <end position="132"/>
    </location>
</feature>
<organism evidence="3 4">
    <name type="scientific">Escovopsis weberi</name>
    <dbReference type="NCBI Taxonomy" id="150374"/>
    <lineage>
        <taxon>Eukaryota</taxon>
        <taxon>Fungi</taxon>
        <taxon>Dikarya</taxon>
        <taxon>Ascomycota</taxon>
        <taxon>Pezizomycotina</taxon>
        <taxon>Sordariomycetes</taxon>
        <taxon>Hypocreomycetidae</taxon>
        <taxon>Hypocreales</taxon>
        <taxon>Hypocreaceae</taxon>
        <taxon>Escovopsis</taxon>
    </lineage>
</organism>